<proteinExistence type="predicted"/>
<feature type="compositionally biased region" description="Polar residues" evidence="1">
    <location>
        <begin position="363"/>
        <end position="378"/>
    </location>
</feature>
<dbReference type="EMBL" id="JYDL01000045">
    <property type="protein sequence ID" value="KRX20799.1"/>
    <property type="molecule type" value="Genomic_DNA"/>
</dbReference>
<dbReference type="GO" id="GO:0050684">
    <property type="term" value="P:regulation of mRNA processing"/>
    <property type="evidence" value="ECO:0007669"/>
    <property type="project" value="InterPro"/>
</dbReference>
<accession>A0A0V0S2E0</accession>
<dbReference type="GO" id="GO:0007005">
    <property type="term" value="P:mitochondrion organization"/>
    <property type="evidence" value="ECO:0007669"/>
    <property type="project" value="TreeGrafter"/>
</dbReference>
<dbReference type="PANTHER" id="PTHR14700">
    <property type="entry name" value="PENTATRICOPEPTIDE REPEAT-CONTAINING PROTEIN 2, MITOCHONDRIAL"/>
    <property type="match status" value="1"/>
</dbReference>
<protein>
    <submittedName>
        <fullName evidence="2">Pentatricopeptide repeat-containing protein 2, mitochondrial</fullName>
    </submittedName>
</protein>
<organism evidence="2 3">
    <name type="scientific">Trichinella nelsoni</name>
    <dbReference type="NCBI Taxonomy" id="6336"/>
    <lineage>
        <taxon>Eukaryota</taxon>
        <taxon>Metazoa</taxon>
        <taxon>Ecdysozoa</taxon>
        <taxon>Nematoda</taxon>
        <taxon>Enoplea</taxon>
        <taxon>Dorylaimia</taxon>
        <taxon>Trichinellida</taxon>
        <taxon>Trichinellidae</taxon>
        <taxon>Trichinella</taxon>
    </lineage>
</organism>
<evidence type="ECO:0000313" key="3">
    <source>
        <dbReference type="Proteomes" id="UP000054630"/>
    </source>
</evidence>
<comment type="caution">
    <text evidence="2">The sequence shown here is derived from an EMBL/GenBank/DDBJ whole genome shotgun (WGS) entry which is preliminary data.</text>
</comment>
<feature type="region of interest" description="Disordered" evidence="1">
    <location>
        <begin position="363"/>
        <end position="394"/>
    </location>
</feature>
<gene>
    <name evidence="2" type="primary">Ptcd2</name>
    <name evidence="2" type="ORF">T07_11450</name>
</gene>
<dbReference type="GO" id="GO:0003723">
    <property type="term" value="F:RNA binding"/>
    <property type="evidence" value="ECO:0007669"/>
    <property type="project" value="TreeGrafter"/>
</dbReference>
<evidence type="ECO:0000313" key="2">
    <source>
        <dbReference type="EMBL" id="KRX20799.1"/>
    </source>
</evidence>
<feature type="compositionally biased region" description="Low complexity" evidence="1">
    <location>
        <begin position="379"/>
        <end position="392"/>
    </location>
</feature>
<name>A0A0V0S2E0_9BILA</name>
<sequence>MTLFHLDNLILDTVHCSFFMFSKNIFKLFFNLRRCRQERFLFTDKSLGLTDFDIFRNARRRKLNISQEQFWNRMQHYFLPNNTLFIYTEDLKNAVCLAETEEQIHIVTKMCYRYNDQSQRMKIFIYQFGSVIMRMLHCAKKPDLAYDLISDPALSNFFNHPMCFTVCMDLLYKEERYQAIIDVWKIYENSDCMLKNPYPRSLQILTTAACYKMATEEACEFGLQFLGNCITKVPVPGKALAMMSALCLKIENPNMSYEILMLMKKPEDNVLSRGLLCYALKNLNRLHEAIQLLEQLIVTDLSSPATDFKISACVLEDLSKAVGEMADTNIMKRFKRVHSQLKQSNNIIITSIDDLLCAPVHMQPSSQQEDTSLQGDPLNSNNTSQNASTQSAILHKNRSYTSDKIVELLAKRIRSEGPYEN</sequence>
<dbReference type="OrthoDB" id="6073372at2759"/>
<dbReference type="GO" id="GO:0005739">
    <property type="term" value="C:mitochondrion"/>
    <property type="evidence" value="ECO:0007669"/>
    <property type="project" value="InterPro"/>
</dbReference>
<dbReference type="Proteomes" id="UP000054630">
    <property type="component" value="Unassembled WGS sequence"/>
</dbReference>
<keyword evidence="3" id="KW-1185">Reference proteome</keyword>
<dbReference type="PANTHER" id="PTHR14700:SF0">
    <property type="entry name" value="PENTATRICOPEPTIDE REPEAT-CONTAINING PROTEIN 2, MITOCHONDRIAL"/>
    <property type="match status" value="1"/>
</dbReference>
<dbReference type="InterPro" id="IPR034629">
    <property type="entry name" value="PTCD2"/>
</dbReference>
<reference evidence="2 3" key="1">
    <citation type="submission" date="2015-01" db="EMBL/GenBank/DDBJ databases">
        <title>Evolution of Trichinella species and genotypes.</title>
        <authorList>
            <person name="Korhonen P.K."/>
            <person name="Edoardo P."/>
            <person name="Giuseppe L.R."/>
            <person name="Gasser R.B."/>
        </authorList>
    </citation>
    <scope>NUCLEOTIDE SEQUENCE [LARGE SCALE GENOMIC DNA]</scope>
    <source>
        <strain evidence="2">ISS37</strain>
    </source>
</reference>
<dbReference type="AlphaFoldDB" id="A0A0V0S2E0"/>
<evidence type="ECO:0000256" key="1">
    <source>
        <dbReference type="SAM" id="MobiDB-lite"/>
    </source>
</evidence>